<evidence type="ECO:0000256" key="6">
    <source>
        <dbReference type="ARBA" id="ARBA00023326"/>
    </source>
</evidence>
<organism evidence="8 9">
    <name type="scientific">Prorocentrum cordatum</name>
    <dbReference type="NCBI Taxonomy" id="2364126"/>
    <lineage>
        <taxon>Eukaryota</taxon>
        <taxon>Sar</taxon>
        <taxon>Alveolata</taxon>
        <taxon>Dinophyceae</taxon>
        <taxon>Prorocentrales</taxon>
        <taxon>Prorocentraceae</taxon>
        <taxon>Prorocentrum</taxon>
    </lineage>
</organism>
<name>A0ABN9VR85_9DINO</name>
<keyword evidence="7" id="KW-0472">Membrane</keyword>
<evidence type="ECO:0000256" key="4">
    <source>
        <dbReference type="ARBA" id="ARBA00023277"/>
    </source>
</evidence>
<accession>A0ABN9VR85</accession>
<evidence type="ECO:0000256" key="2">
    <source>
        <dbReference type="ARBA" id="ARBA00022801"/>
    </source>
</evidence>
<keyword evidence="4" id="KW-0119">Carbohydrate metabolism</keyword>
<comment type="caution">
    <text evidence="8">The sequence shown here is derived from an EMBL/GenBank/DDBJ whole genome shotgun (WGS) entry which is preliminary data.</text>
</comment>
<keyword evidence="7" id="KW-1133">Transmembrane helix</keyword>
<dbReference type="InterPro" id="IPR001722">
    <property type="entry name" value="Glyco_hydro_7"/>
</dbReference>
<gene>
    <name evidence="8" type="ORF">PCOR1329_LOCUS60428</name>
</gene>
<keyword evidence="5" id="KW-0326">Glycosidase</keyword>
<dbReference type="Pfam" id="PF00840">
    <property type="entry name" value="Glyco_hydro_7"/>
    <property type="match status" value="1"/>
</dbReference>
<evidence type="ECO:0000256" key="7">
    <source>
        <dbReference type="SAM" id="Phobius"/>
    </source>
</evidence>
<evidence type="ECO:0000313" key="9">
    <source>
        <dbReference type="Proteomes" id="UP001189429"/>
    </source>
</evidence>
<dbReference type="Gene3D" id="2.70.100.10">
    <property type="entry name" value="Glycoside hydrolase, family 7, domain"/>
    <property type="match status" value="1"/>
</dbReference>
<dbReference type="InterPro" id="IPR013320">
    <property type="entry name" value="ConA-like_dom_sf"/>
</dbReference>
<keyword evidence="2" id="KW-0378">Hydrolase</keyword>
<evidence type="ECO:0000313" key="8">
    <source>
        <dbReference type="EMBL" id="CAK0875870.1"/>
    </source>
</evidence>
<dbReference type="InterPro" id="IPR037019">
    <property type="entry name" value="Glyco_hydro_7_sf"/>
</dbReference>
<comment type="similarity">
    <text evidence="1">Belongs to the glycosyl hydrolase 7 (cellulase C) family.</text>
</comment>
<dbReference type="SUPFAM" id="SSF49899">
    <property type="entry name" value="Concanavalin A-like lectins/glucanases"/>
    <property type="match status" value="1"/>
</dbReference>
<evidence type="ECO:0000256" key="5">
    <source>
        <dbReference type="ARBA" id="ARBA00023295"/>
    </source>
</evidence>
<evidence type="ECO:0000256" key="1">
    <source>
        <dbReference type="ARBA" id="ARBA00006044"/>
    </source>
</evidence>
<evidence type="ECO:0000256" key="3">
    <source>
        <dbReference type="ARBA" id="ARBA00023001"/>
    </source>
</evidence>
<sequence length="226" mass="23440">MSEVLTPWQIVWLEHPLDRGPRGQAAPTSARRALRPAMSRAVALLSLPVFAGAQLAGTTKEEQPPPLVIAECTLEAGCTAQQRAVTLDANWRWVHGQTCQGTGPTAQCYSSGNCYTAGCTCTDLAGPSYSQCVPPQGFYTCSGAGASTQGSVATIMKESVRAEGPGGAGVHSPRAAWVWAAVPAALAVAAAVAAWARGRRAGGHSLLRADEGDLLERAPLSDEACE</sequence>
<protein>
    <submittedName>
        <fullName evidence="8">Uncharacterized protein</fullName>
    </submittedName>
</protein>
<keyword evidence="9" id="KW-1185">Reference proteome</keyword>
<dbReference type="Proteomes" id="UP001189429">
    <property type="component" value="Unassembled WGS sequence"/>
</dbReference>
<keyword evidence="6" id="KW-0624">Polysaccharide degradation</keyword>
<dbReference type="EMBL" id="CAUYUJ010017568">
    <property type="protein sequence ID" value="CAK0875870.1"/>
    <property type="molecule type" value="Genomic_DNA"/>
</dbReference>
<keyword evidence="3" id="KW-0136">Cellulose degradation</keyword>
<reference evidence="8" key="1">
    <citation type="submission" date="2023-10" db="EMBL/GenBank/DDBJ databases">
        <authorList>
            <person name="Chen Y."/>
            <person name="Shah S."/>
            <person name="Dougan E. K."/>
            <person name="Thang M."/>
            <person name="Chan C."/>
        </authorList>
    </citation>
    <scope>NUCLEOTIDE SEQUENCE [LARGE SCALE GENOMIC DNA]</scope>
</reference>
<feature type="transmembrane region" description="Helical" evidence="7">
    <location>
        <begin position="176"/>
        <end position="196"/>
    </location>
</feature>
<proteinExistence type="inferred from homology"/>
<keyword evidence="7" id="KW-0812">Transmembrane</keyword>